<feature type="chain" id="PRO_5013188416" evidence="6">
    <location>
        <begin position="30"/>
        <end position="333"/>
    </location>
</feature>
<evidence type="ECO:0000313" key="8">
    <source>
        <dbReference type="EMBL" id="SCM72430.1"/>
    </source>
</evidence>
<protein>
    <submittedName>
        <fullName evidence="8">Zn-dependent hydrolase, glyoxylase</fullName>
    </submittedName>
</protein>
<evidence type="ECO:0000259" key="7">
    <source>
        <dbReference type="SMART" id="SM00849"/>
    </source>
</evidence>
<reference evidence="8" key="1">
    <citation type="submission" date="2016-08" db="EMBL/GenBank/DDBJ databases">
        <authorList>
            <person name="Seilhamer J.J."/>
        </authorList>
    </citation>
    <scope>NUCLEOTIDE SEQUENCE</scope>
    <source>
        <strain evidence="8">86-1</strain>
    </source>
</reference>
<evidence type="ECO:0000256" key="4">
    <source>
        <dbReference type="ARBA" id="ARBA00022833"/>
    </source>
</evidence>
<name>A0A212L4G3_9BACT</name>
<comment type="similarity">
    <text evidence="1">Belongs to the metallo-beta-lactamase superfamily.</text>
</comment>
<dbReference type="GO" id="GO:0016787">
    <property type="term" value="F:hydrolase activity"/>
    <property type="evidence" value="ECO:0007669"/>
    <property type="project" value="UniProtKB-KW"/>
</dbReference>
<dbReference type="InterPro" id="IPR036866">
    <property type="entry name" value="RibonucZ/Hydroxyglut_hydro"/>
</dbReference>
<evidence type="ECO:0000256" key="3">
    <source>
        <dbReference type="ARBA" id="ARBA00022801"/>
    </source>
</evidence>
<keyword evidence="6" id="KW-0732">Signal</keyword>
<keyword evidence="4" id="KW-0862">Zinc</keyword>
<evidence type="ECO:0000256" key="5">
    <source>
        <dbReference type="ARBA" id="ARBA00023014"/>
    </source>
</evidence>
<organism evidence="8">
    <name type="scientific">uncultured Desulfovibrio sp</name>
    <dbReference type="NCBI Taxonomy" id="167968"/>
    <lineage>
        <taxon>Bacteria</taxon>
        <taxon>Pseudomonadati</taxon>
        <taxon>Thermodesulfobacteriota</taxon>
        <taxon>Desulfovibrionia</taxon>
        <taxon>Desulfovibrionales</taxon>
        <taxon>Desulfovibrionaceae</taxon>
        <taxon>Desulfovibrio</taxon>
        <taxon>environmental samples</taxon>
    </lineage>
</organism>
<dbReference type="CDD" id="cd07720">
    <property type="entry name" value="OPHC2-like_MBL-fold"/>
    <property type="match status" value="1"/>
</dbReference>
<dbReference type="GO" id="GO:0046872">
    <property type="term" value="F:metal ion binding"/>
    <property type="evidence" value="ECO:0007669"/>
    <property type="project" value="UniProtKB-KW"/>
</dbReference>
<dbReference type="Pfam" id="PF00753">
    <property type="entry name" value="Lactamase_B"/>
    <property type="match status" value="1"/>
</dbReference>
<sequence>MNRRQFLQQAAFASVVLASAGSLSGLAEAKAHTEPAQSQSNQAARTPQAGYYWMPLGEASIAALSDGTLHSGAKLLNGAPGLAEDLLKQSYAAADPIISVNAFLILMADRRILVDAGTGTILGPTLNKLAASLSGTGFKPEQITDILLTHVHADHSGGLTQGGNMVFPNATVRVNRVEAEFWLSAENMRKAKEYYRPMFVKAKESLTPYLDAGRITTFETGHEILPGITATASPGHTPGHTHYTLESRGEKIVFWGDTVHVAEAQFPHPELAIEYDLDADGAALQRQRAFAQAAAQGYLVAGAHISFPGIGHVRKAENGYQWIPVPYSNDAPA</sequence>
<feature type="signal peptide" evidence="6">
    <location>
        <begin position="1"/>
        <end position="29"/>
    </location>
</feature>
<dbReference type="InterPro" id="IPR001279">
    <property type="entry name" value="Metallo-B-lactamas"/>
</dbReference>
<evidence type="ECO:0000256" key="6">
    <source>
        <dbReference type="SAM" id="SignalP"/>
    </source>
</evidence>
<gene>
    <name evidence="8" type="ORF">KL86DES1_20608</name>
</gene>
<dbReference type="SUPFAM" id="SSF56281">
    <property type="entry name" value="Metallo-hydrolase/oxidoreductase"/>
    <property type="match status" value="1"/>
</dbReference>
<dbReference type="PANTHER" id="PTHR42978:SF6">
    <property type="entry name" value="QUORUM-QUENCHING LACTONASE YTNP-RELATED"/>
    <property type="match status" value="1"/>
</dbReference>
<dbReference type="AlphaFoldDB" id="A0A212L4G3"/>
<dbReference type="GO" id="GO:0051536">
    <property type="term" value="F:iron-sulfur cluster binding"/>
    <property type="evidence" value="ECO:0007669"/>
    <property type="project" value="UniProtKB-KW"/>
</dbReference>
<dbReference type="EMBL" id="FMJC01000002">
    <property type="protein sequence ID" value="SCM72430.1"/>
    <property type="molecule type" value="Genomic_DNA"/>
</dbReference>
<feature type="domain" description="Metallo-beta-lactamase" evidence="7">
    <location>
        <begin position="99"/>
        <end position="304"/>
    </location>
</feature>
<keyword evidence="3 8" id="KW-0378">Hydrolase</keyword>
<evidence type="ECO:0000256" key="2">
    <source>
        <dbReference type="ARBA" id="ARBA00022723"/>
    </source>
</evidence>
<keyword evidence="5" id="KW-0408">Iron</keyword>
<proteinExistence type="inferred from homology"/>
<dbReference type="SMART" id="SM00849">
    <property type="entry name" value="Lactamase_B"/>
    <property type="match status" value="1"/>
</dbReference>
<dbReference type="RefSeq" id="WP_179980199.1">
    <property type="nucleotide sequence ID" value="NZ_LT608333.1"/>
</dbReference>
<dbReference type="PANTHER" id="PTHR42978">
    <property type="entry name" value="QUORUM-QUENCHING LACTONASE YTNP-RELATED-RELATED"/>
    <property type="match status" value="1"/>
</dbReference>
<evidence type="ECO:0000256" key="1">
    <source>
        <dbReference type="ARBA" id="ARBA00007749"/>
    </source>
</evidence>
<keyword evidence="2" id="KW-0479">Metal-binding</keyword>
<keyword evidence="5" id="KW-0411">Iron-sulfur</keyword>
<dbReference type="Gene3D" id="3.60.15.10">
    <property type="entry name" value="Ribonuclease Z/Hydroxyacylglutathione hydrolase-like"/>
    <property type="match status" value="1"/>
</dbReference>
<accession>A0A212L4G3</accession>
<dbReference type="InterPro" id="IPR051013">
    <property type="entry name" value="MBL_superfamily_lactonases"/>
</dbReference>
<dbReference type="PROSITE" id="PS51318">
    <property type="entry name" value="TAT"/>
    <property type="match status" value="1"/>
</dbReference>
<dbReference type="InterPro" id="IPR006311">
    <property type="entry name" value="TAT_signal"/>
</dbReference>